<accession>A0A6A5ZS52</accession>
<reference evidence="1" key="1">
    <citation type="journal article" date="2020" name="Stud. Mycol.">
        <title>101 Dothideomycetes genomes: a test case for predicting lifestyles and emergence of pathogens.</title>
        <authorList>
            <person name="Haridas S."/>
            <person name="Albert R."/>
            <person name="Binder M."/>
            <person name="Bloem J."/>
            <person name="Labutti K."/>
            <person name="Salamov A."/>
            <person name="Andreopoulos B."/>
            <person name="Baker S."/>
            <person name="Barry K."/>
            <person name="Bills G."/>
            <person name="Bluhm B."/>
            <person name="Cannon C."/>
            <person name="Castanera R."/>
            <person name="Culley D."/>
            <person name="Daum C."/>
            <person name="Ezra D."/>
            <person name="Gonzalez J."/>
            <person name="Henrissat B."/>
            <person name="Kuo A."/>
            <person name="Liang C."/>
            <person name="Lipzen A."/>
            <person name="Lutzoni F."/>
            <person name="Magnuson J."/>
            <person name="Mondo S."/>
            <person name="Nolan M."/>
            <person name="Ohm R."/>
            <person name="Pangilinan J."/>
            <person name="Park H.-J."/>
            <person name="Ramirez L."/>
            <person name="Alfaro M."/>
            <person name="Sun H."/>
            <person name="Tritt A."/>
            <person name="Yoshinaga Y."/>
            <person name="Zwiers L.-H."/>
            <person name="Turgeon B."/>
            <person name="Goodwin S."/>
            <person name="Spatafora J."/>
            <person name="Crous P."/>
            <person name="Grigoriev I."/>
        </authorList>
    </citation>
    <scope>NUCLEOTIDE SEQUENCE</scope>
    <source>
        <strain evidence="1">CBS 627.86</strain>
    </source>
</reference>
<protein>
    <recommendedName>
        <fullName evidence="3">F-box domain-containing protein</fullName>
    </recommendedName>
</protein>
<name>A0A6A5ZS52_9PLEO</name>
<dbReference type="OrthoDB" id="2997776at2759"/>
<dbReference type="AlphaFoldDB" id="A0A6A5ZS52"/>
<evidence type="ECO:0000313" key="2">
    <source>
        <dbReference type="Proteomes" id="UP000799770"/>
    </source>
</evidence>
<organism evidence="1 2">
    <name type="scientific">Lophiotrema nucula</name>
    <dbReference type="NCBI Taxonomy" id="690887"/>
    <lineage>
        <taxon>Eukaryota</taxon>
        <taxon>Fungi</taxon>
        <taxon>Dikarya</taxon>
        <taxon>Ascomycota</taxon>
        <taxon>Pezizomycotina</taxon>
        <taxon>Dothideomycetes</taxon>
        <taxon>Pleosporomycetidae</taxon>
        <taxon>Pleosporales</taxon>
        <taxon>Lophiotremataceae</taxon>
        <taxon>Lophiotrema</taxon>
    </lineage>
</organism>
<dbReference type="EMBL" id="ML977311">
    <property type="protein sequence ID" value="KAF2122319.1"/>
    <property type="molecule type" value="Genomic_DNA"/>
</dbReference>
<keyword evidence="2" id="KW-1185">Reference proteome</keyword>
<evidence type="ECO:0008006" key="3">
    <source>
        <dbReference type="Google" id="ProtNLM"/>
    </source>
</evidence>
<dbReference type="InterPro" id="IPR036047">
    <property type="entry name" value="F-box-like_dom_sf"/>
</dbReference>
<evidence type="ECO:0000313" key="1">
    <source>
        <dbReference type="EMBL" id="KAF2122319.1"/>
    </source>
</evidence>
<sequence length="314" mass="37304">MSSSPQIKAEPVPELQCPSLPAEIWIRILSYHEDLTHLWTTCRLVSHTYRDYVEQMFAEHHLRNTYIDWPLEKYNLGGKSKRPEVTACFSRFEFEERRTTGKRKKNGQRKAGKEKTKLLDKVMERWEDRVKASNAETPNYTIRLYGVVNDTPLPDLVFDMQRKEIGFDWRAMYTAFFREQARLHELKERWRTECDEKEQKNRVQLAKGEKISVEDLPKSWPVVEVELKKKIRRARLKEHFKDDEEMKWAIDSLQYFEDYSKAATFKLLPDIPGAGVGEKWFGSMNLLQGLYLDEWSSMHRIDTKVEHLAQEARK</sequence>
<proteinExistence type="predicted"/>
<dbReference type="SUPFAM" id="SSF81383">
    <property type="entry name" value="F-box domain"/>
    <property type="match status" value="1"/>
</dbReference>
<dbReference type="Proteomes" id="UP000799770">
    <property type="component" value="Unassembled WGS sequence"/>
</dbReference>
<gene>
    <name evidence="1" type="ORF">BDV96DRAFT_482722</name>
</gene>